<name>Q2R5E9_ORYSJ</name>
<accession>Q2R5E9</accession>
<feature type="region of interest" description="Disordered" evidence="1">
    <location>
        <begin position="1"/>
        <end position="24"/>
    </location>
</feature>
<dbReference type="Proteomes" id="UP000000763">
    <property type="component" value="Chromosome 11"/>
</dbReference>
<dbReference type="EMBL" id="AC145812">
    <property type="protein sequence ID" value="AAX94973.1"/>
    <property type="molecule type" value="Genomic_DNA"/>
</dbReference>
<proteinExistence type="predicted"/>
<gene>
    <name evidence="2" type="ordered locus">LOC_Os11g25240</name>
</gene>
<evidence type="ECO:0000313" key="2">
    <source>
        <dbReference type="EMBL" id="AAX94973.1"/>
    </source>
</evidence>
<evidence type="ECO:0000256" key="1">
    <source>
        <dbReference type="SAM" id="MobiDB-lite"/>
    </source>
</evidence>
<protein>
    <submittedName>
        <fullName evidence="2">Uncharacterized protein</fullName>
    </submittedName>
</protein>
<organism evidence="2 3">
    <name type="scientific">Oryza sativa subsp. japonica</name>
    <name type="common">Rice</name>
    <dbReference type="NCBI Taxonomy" id="39947"/>
    <lineage>
        <taxon>Eukaryota</taxon>
        <taxon>Viridiplantae</taxon>
        <taxon>Streptophyta</taxon>
        <taxon>Embryophyta</taxon>
        <taxon>Tracheophyta</taxon>
        <taxon>Spermatophyta</taxon>
        <taxon>Magnoliopsida</taxon>
        <taxon>Liliopsida</taxon>
        <taxon>Poales</taxon>
        <taxon>Poaceae</taxon>
        <taxon>BOP clade</taxon>
        <taxon>Oryzoideae</taxon>
        <taxon>Oryzeae</taxon>
        <taxon>Oryzinae</taxon>
        <taxon>Oryza</taxon>
        <taxon>Oryza sativa</taxon>
    </lineage>
</organism>
<reference evidence="3" key="1">
    <citation type="journal article" date="2005" name="Nature">
        <title>The map-based sequence of the rice genome.</title>
        <authorList>
            <consortium name="International rice genome sequencing project (IRGSP)"/>
            <person name="Matsumoto T."/>
            <person name="Wu J."/>
            <person name="Kanamori H."/>
            <person name="Katayose Y."/>
            <person name="Fujisawa M."/>
            <person name="Namiki N."/>
            <person name="Mizuno H."/>
            <person name="Yamamoto K."/>
            <person name="Antonio B.A."/>
            <person name="Baba T."/>
            <person name="Sakata K."/>
            <person name="Nagamura Y."/>
            <person name="Aoki H."/>
            <person name="Arikawa K."/>
            <person name="Arita K."/>
            <person name="Bito T."/>
            <person name="Chiden Y."/>
            <person name="Fujitsuka N."/>
            <person name="Fukunaka R."/>
            <person name="Hamada M."/>
            <person name="Harada C."/>
            <person name="Hayashi A."/>
            <person name="Hijishita S."/>
            <person name="Honda M."/>
            <person name="Hosokawa S."/>
            <person name="Ichikawa Y."/>
            <person name="Idonuma A."/>
            <person name="Iijima M."/>
            <person name="Ikeda M."/>
            <person name="Ikeno M."/>
            <person name="Ito K."/>
            <person name="Ito S."/>
            <person name="Ito T."/>
            <person name="Ito Y."/>
            <person name="Ito Y."/>
            <person name="Iwabuchi A."/>
            <person name="Kamiya K."/>
            <person name="Karasawa W."/>
            <person name="Kurita K."/>
            <person name="Katagiri S."/>
            <person name="Kikuta A."/>
            <person name="Kobayashi H."/>
            <person name="Kobayashi N."/>
            <person name="Machita K."/>
            <person name="Maehara T."/>
            <person name="Masukawa M."/>
            <person name="Mizubayashi T."/>
            <person name="Mukai Y."/>
            <person name="Nagasaki H."/>
            <person name="Nagata Y."/>
            <person name="Naito S."/>
            <person name="Nakashima M."/>
            <person name="Nakama Y."/>
            <person name="Nakamichi Y."/>
            <person name="Nakamura M."/>
            <person name="Meguro A."/>
            <person name="Negishi M."/>
            <person name="Ohta I."/>
            <person name="Ohta T."/>
            <person name="Okamoto M."/>
            <person name="Ono N."/>
            <person name="Saji S."/>
            <person name="Sakaguchi M."/>
            <person name="Sakai K."/>
            <person name="Shibata M."/>
            <person name="Shimokawa T."/>
            <person name="Song J."/>
            <person name="Takazaki Y."/>
            <person name="Terasawa K."/>
            <person name="Tsugane M."/>
            <person name="Tsuji K."/>
            <person name="Ueda S."/>
            <person name="Waki K."/>
            <person name="Yamagata H."/>
            <person name="Yamamoto M."/>
            <person name="Yamamoto S."/>
            <person name="Yamane H."/>
            <person name="Yoshiki S."/>
            <person name="Yoshihara R."/>
            <person name="Yukawa K."/>
            <person name="Zhong H."/>
            <person name="Yano M."/>
            <person name="Yuan Q."/>
            <person name="Ouyang S."/>
            <person name="Liu J."/>
            <person name="Jones K.M."/>
            <person name="Gansberger K."/>
            <person name="Moffat K."/>
            <person name="Hill J."/>
            <person name="Bera J."/>
            <person name="Fadrosh D."/>
            <person name="Jin S."/>
            <person name="Johri S."/>
            <person name="Kim M."/>
            <person name="Overton L."/>
            <person name="Reardon M."/>
            <person name="Tsitrin T."/>
            <person name="Vuong H."/>
            <person name="Weaver B."/>
            <person name="Ciecko A."/>
            <person name="Tallon L."/>
            <person name="Jackson J."/>
            <person name="Pai G."/>
            <person name="Aken S.V."/>
            <person name="Utterback T."/>
            <person name="Reidmuller S."/>
            <person name="Feldblyum T."/>
            <person name="Hsiao J."/>
            <person name="Zismann V."/>
            <person name="Iobst S."/>
            <person name="de Vazeille A.R."/>
            <person name="Buell C.R."/>
            <person name="Ying K."/>
            <person name="Li Y."/>
            <person name="Lu T."/>
            <person name="Huang Y."/>
            <person name="Zhao Q."/>
            <person name="Feng Q."/>
            <person name="Zhang L."/>
            <person name="Zhu J."/>
            <person name="Weng Q."/>
            <person name="Mu J."/>
            <person name="Lu Y."/>
            <person name="Fan D."/>
            <person name="Liu Y."/>
            <person name="Guan J."/>
            <person name="Zhang Y."/>
            <person name="Yu S."/>
            <person name="Liu X."/>
            <person name="Zhang Y."/>
            <person name="Hong G."/>
            <person name="Han B."/>
            <person name="Choisne N."/>
            <person name="Demange N."/>
            <person name="Orjeda G."/>
            <person name="Samain S."/>
            <person name="Cattolico L."/>
            <person name="Pelletier E."/>
            <person name="Couloux A."/>
            <person name="Segurens B."/>
            <person name="Wincker P."/>
            <person name="D'Hont A."/>
            <person name="Scarpelli C."/>
            <person name="Weissenbach J."/>
            <person name="Salanoubat M."/>
            <person name="Quetier F."/>
            <person name="Yu Y."/>
            <person name="Kim H.R."/>
            <person name="Rambo T."/>
            <person name="Currie J."/>
            <person name="Collura K."/>
            <person name="Luo M."/>
            <person name="Yang T."/>
            <person name="Ammiraju J.S.S."/>
            <person name="Engler F."/>
            <person name="Soderlund C."/>
            <person name="Wing R.A."/>
            <person name="Palmer L.E."/>
            <person name="de la Bastide M."/>
            <person name="Spiegel L."/>
            <person name="Nascimento L."/>
            <person name="Zutavern T."/>
            <person name="O'Shaughnessy A."/>
            <person name="Dike S."/>
            <person name="Dedhia N."/>
            <person name="Preston R."/>
            <person name="Balija V."/>
            <person name="McCombie W.R."/>
            <person name="Chow T."/>
            <person name="Chen H."/>
            <person name="Chung M."/>
            <person name="Chen C."/>
            <person name="Shaw J."/>
            <person name="Wu H."/>
            <person name="Hsiao K."/>
            <person name="Chao Y."/>
            <person name="Chu M."/>
            <person name="Cheng C."/>
            <person name="Hour A."/>
            <person name="Lee P."/>
            <person name="Lin S."/>
            <person name="Lin Y."/>
            <person name="Liou J."/>
            <person name="Liu S."/>
            <person name="Hsing Y."/>
            <person name="Raghuvanshi S."/>
            <person name="Mohanty A."/>
            <person name="Bharti A.K."/>
            <person name="Gaur A."/>
            <person name="Gupta V."/>
            <person name="Kumar D."/>
            <person name="Ravi V."/>
            <person name="Vij S."/>
            <person name="Kapur A."/>
            <person name="Khurana P."/>
            <person name="Khurana P."/>
            <person name="Khurana J.P."/>
            <person name="Tyagi A.K."/>
            <person name="Gaikwad K."/>
            <person name="Singh A."/>
            <person name="Dalal V."/>
            <person name="Srivastava S."/>
            <person name="Dixit A."/>
            <person name="Pal A.K."/>
            <person name="Ghazi I.A."/>
            <person name="Yadav M."/>
            <person name="Pandit A."/>
            <person name="Bhargava A."/>
            <person name="Sureshbabu K."/>
            <person name="Batra K."/>
            <person name="Sharma T.R."/>
            <person name="Mohapatra T."/>
            <person name="Singh N.K."/>
            <person name="Messing J."/>
            <person name="Nelson A.B."/>
            <person name="Fuks G."/>
            <person name="Kavchok S."/>
            <person name="Keizer G."/>
            <person name="Linton E."/>
            <person name="Llaca V."/>
            <person name="Song R."/>
            <person name="Tanyolac B."/>
            <person name="Young S."/>
            <person name="Ho-Il K."/>
            <person name="Hahn J.H."/>
            <person name="Sangsakoo G."/>
            <person name="Vanavichit A."/>
            <person name="de Mattos Luiz.A.T."/>
            <person name="Zimmer P.D."/>
            <person name="Malone G."/>
            <person name="Dellagostin O."/>
            <person name="de Oliveira A.C."/>
            <person name="Bevan M."/>
            <person name="Bancroft I."/>
            <person name="Minx P."/>
            <person name="Cordum H."/>
            <person name="Wilson R."/>
            <person name="Cheng Z."/>
            <person name="Jin W."/>
            <person name="Jiang J."/>
            <person name="Leong S.A."/>
            <person name="Iwama H."/>
            <person name="Gojobori T."/>
            <person name="Itoh T."/>
            <person name="Niimura Y."/>
            <person name="Fujii Y."/>
            <person name="Habara T."/>
            <person name="Sakai H."/>
            <person name="Sato Y."/>
            <person name="Wilson G."/>
            <person name="Kumar K."/>
            <person name="McCouch S."/>
            <person name="Juretic N."/>
            <person name="Hoen D."/>
            <person name="Wright S."/>
            <person name="Bruskiewich R."/>
            <person name="Bureau T."/>
            <person name="Miyao A."/>
            <person name="Hirochika H."/>
            <person name="Nishikawa T."/>
            <person name="Kadowaki K."/>
            <person name="Sugiura M."/>
            <person name="Burr B."/>
            <person name="Sasaki T."/>
        </authorList>
    </citation>
    <scope>NUCLEOTIDE SEQUENCE [LARGE SCALE GENOMIC DNA]</scope>
    <source>
        <strain evidence="3">cv. Nipponbare</strain>
    </source>
</reference>
<reference evidence="3" key="2">
    <citation type="journal article" date="2008" name="Nucleic Acids Res.">
        <title>The rice annotation project database (RAP-DB): 2008 update.</title>
        <authorList>
            <consortium name="The rice annotation project (RAP)"/>
        </authorList>
    </citation>
    <scope>GENOME REANNOTATION</scope>
    <source>
        <strain evidence="3">cv. Nipponbare</strain>
    </source>
</reference>
<dbReference type="AlphaFoldDB" id="Q2R5E9"/>
<sequence length="171" mass="19207">MQKGMNGAQYQQYQQGNNSRVPDDPYAKDAFSAIVAKGLAKCIKIALVNGHMLLRKMATSAPLTLKMRRKRRNTKRKDLSIAPCMLEECSIGQAPIISEDEKKGNDNGATTTQENNLDWKDTEITTIFVRWSGKGVNNGNSISSSVIERWPEEATTWITSQFLFNSMHHKD</sequence>
<evidence type="ECO:0000313" key="3">
    <source>
        <dbReference type="Proteomes" id="UP000000763"/>
    </source>
</evidence>